<dbReference type="Pfam" id="PF01032">
    <property type="entry name" value="FecCD"/>
    <property type="match status" value="1"/>
</dbReference>
<evidence type="ECO:0000256" key="8">
    <source>
        <dbReference type="SAM" id="Phobius"/>
    </source>
</evidence>
<dbReference type="CDD" id="cd06550">
    <property type="entry name" value="TM_ABC_iron-siderophores_like"/>
    <property type="match status" value="1"/>
</dbReference>
<feature type="transmembrane region" description="Helical" evidence="8">
    <location>
        <begin position="309"/>
        <end position="330"/>
    </location>
</feature>
<keyword evidence="4" id="KW-1003">Cell membrane</keyword>
<keyword evidence="7 8" id="KW-0472">Membrane</keyword>
<comment type="caution">
    <text evidence="9">The sequence shown here is derived from an EMBL/GenBank/DDBJ whole genome shotgun (WGS) entry which is preliminary data.</text>
</comment>
<feature type="transmembrane region" description="Helical" evidence="8">
    <location>
        <begin position="283"/>
        <end position="302"/>
    </location>
</feature>
<dbReference type="EMBL" id="BNAO01000005">
    <property type="protein sequence ID" value="GHG71455.1"/>
    <property type="molecule type" value="Genomic_DNA"/>
</dbReference>
<feature type="transmembrane region" description="Helical" evidence="8">
    <location>
        <begin position="194"/>
        <end position="214"/>
    </location>
</feature>
<evidence type="ECO:0000256" key="7">
    <source>
        <dbReference type="ARBA" id="ARBA00023136"/>
    </source>
</evidence>
<sequence length="338" mass="35848">MAKFAVILVLLVLAILLCGVLALSSGAVLSDWRLAFSWWLPLSTQPFTELQLTVVTELRLPRLLLGLMVGAVLAQAGCAMQTLCRNPLADPSLIGIAGGAAMLALLVIAMGPQLGLTGHYWVSAAAFSGALITSLLVYQLSRSSNGVNVATLLLCGVAINALAAAVIGLLSFYASDDALRLMSFWQMGSLAAVTWQPLPLAFLSLGLCSALLWYRRKALNLLLLGEQQARYLGVNVRRLKRELIVLVALGVGAAVALTGIIGFIGLVIPHIARLLVGAAIPRLMPVAMLLGALVLALADWLARMALPPAELPIGIITALLGAPFFLYLLLEQKRRLYA</sequence>
<comment type="subcellular location">
    <subcellularLocation>
        <location evidence="1">Cell membrane</location>
        <topology evidence="1">Multi-pass membrane protein</topology>
    </subcellularLocation>
</comment>
<name>A0ABQ3KZG0_9ALTE</name>
<evidence type="ECO:0000256" key="4">
    <source>
        <dbReference type="ARBA" id="ARBA00022475"/>
    </source>
</evidence>
<dbReference type="InterPro" id="IPR037294">
    <property type="entry name" value="ABC_BtuC-like"/>
</dbReference>
<dbReference type="PANTHER" id="PTHR30472">
    <property type="entry name" value="FERRIC ENTEROBACTIN TRANSPORT SYSTEM PERMEASE PROTEIN"/>
    <property type="match status" value="1"/>
</dbReference>
<feature type="transmembrane region" description="Helical" evidence="8">
    <location>
        <begin position="92"/>
        <end position="112"/>
    </location>
</feature>
<dbReference type="RefSeq" id="WP_189433130.1">
    <property type="nucleotide sequence ID" value="NZ_BNAO01000005.1"/>
</dbReference>
<evidence type="ECO:0000313" key="9">
    <source>
        <dbReference type="EMBL" id="GHG71455.1"/>
    </source>
</evidence>
<feature type="transmembrane region" description="Helical" evidence="8">
    <location>
        <begin position="60"/>
        <end position="80"/>
    </location>
</feature>
<feature type="transmembrane region" description="Helical" evidence="8">
    <location>
        <begin position="243"/>
        <end position="271"/>
    </location>
</feature>
<evidence type="ECO:0000256" key="1">
    <source>
        <dbReference type="ARBA" id="ARBA00004651"/>
    </source>
</evidence>
<evidence type="ECO:0000256" key="3">
    <source>
        <dbReference type="ARBA" id="ARBA00022448"/>
    </source>
</evidence>
<comment type="similarity">
    <text evidence="2">Belongs to the binding-protein-dependent transport system permease family. FecCD subfamily.</text>
</comment>
<evidence type="ECO:0000256" key="5">
    <source>
        <dbReference type="ARBA" id="ARBA00022692"/>
    </source>
</evidence>
<evidence type="ECO:0000256" key="2">
    <source>
        <dbReference type="ARBA" id="ARBA00007935"/>
    </source>
</evidence>
<dbReference type="PANTHER" id="PTHR30472:SF25">
    <property type="entry name" value="ABC TRANSPORTER PERMEASE PROTEIN MJ0876-RELATED"/>
    <property type="match status" value="1"/>
</dbReference>
<dbReference type="SUPFAM" id="SSF81345">
    <property type="entry name" value="ABC transporter involved in vitamin B12 uptake, BtuC"/>
    <property type="match status" value="1"/>
</dbReference>
<dbReference type="Proteomes" id="UP000659697">
    <property type="component" value="Unassembled WGS sequence"/>
</dbReference>
<proteinExistence type="inferred from homology"/>
<reference evidence="10" key="1">
    <citation type="journal article" date="2019" name="Int. J. Syst. Evol. Microbiol.">
        <title>The Global Catalogue of Microorganisms (GCM) 10K type strain sequencing project: providing services to taxonomists for standard genome sequencing and annotation.</title>
        <authorList>
            <consortium name="The Broad Institute Genomics Platform"/>
            <consortium name="The Broad Institute Genome Sequencing Center for Infectious Disease"/>
            <person name="Wu L."/>
            <person name="Ma J."/>
        </authorList>
    </citation>
    <scope>NUCLEOTIDE SEQUENCE [LARGE SCALE GENOMIC DNA]</scope>
    <source>
        <strain evidence="10">CGMCC 1.7003</strain>
    </source>
</reference>
<dbReference type="Gene3D" id="1.10.3470.10">
    <property type="entry name" value="ABC transporter involved in vitamin B12 uptake, BtuC"/>
    <property type="match status" value="1"/>
</dbReference>
<feature type="transmembrane region" description="Helical" evidence="8">
    <location>
        <begin position="118"/>
        <end position="138"/>
    </location>
</feature>
<accession>A0ABQ3KZG0</accession>
<protein>
    <submittedName>
        <fullName evidence="9">Iron ABC transporter permease</fullName>
    </submittedName>
</protein>
<evidence type="ECO:0000256" key="6">
    <source>
        <dbReference type="ARBA" id="ARBA00022989"/>
    </source>
</evidence>
<keyword evidence="6 8" id="KW-1133">Transmembrane helix</keyword>
<keyword evidence="3" id="KW-0813">Transport</keyword>
<organism evidence="9 10">
    <name type="scientific">Alishewanella longhuensis</name>
    <dbReference type="NCBI Taxonomy" id="1091037"/>
    <lineage>
        <taxon>Bacteria</taxon>
        <taxon>Pseudomonadati</taxon>
        <taxon>Pseudomonadota</taxon>
        <taxon>Gammaproteobacteria</taxon>
        <taxon>Alteromonadales</taxon>
        <taxon>Alteromonadaceae</taxon>
        <taxon>Alishewanella</taxon>
    </lineage>
</organism>
<keyword evidence="5 8" id="KW-0812">Transmembrane</keyword>
<keyword evidence="10" id="KW-1185">Reference proteome</keyword>
<gene>
    <name evidence="9" type="primary">hmuC</name>
    <name evidence="9" type="ORF">GCM10010919_22740</name>
</gene>
<feature type="transmembrane region" description="Helical" evidence="8">
    <location>
        <begin position="150"/>
        <end position="174"/>
    </location>
</feature>
<dbReference type="InterPro" id="IPR000522">
    <property type="entry name" value="ABC_transptr_permease_BtuC"/>
</dbReference>
<evidence type="ECO:0000313" key="10">
    <source>
        <dbReference type="Proteomes" id="UP000659697"/>
    </source>
</evidence>